<comment type="caution">
    <text evidence="2">The sequence shown here is derived from an EMBL/GenBank/DDBJ whole genome shotgun (WGS) entry which is preliminary data.</text>
</comment>
<feature type="compositionally biased region" description="Pro residues" evidence="1">
    <location>
        <begin position="186"/>
        <end position="198"/>
    </location>
</feature>
<feature type="region of interest" description="Disordered" evidence="1">
    <location>
        <begin position="364"/>
        <end position="388"/>
    </location>
</feature>
<reference evidence="2 3" key="1">
    <citation type="journal article" date="2016" name="Appl. Microbiol. Biotechnol.">
        <title>Characterization of T-DNA insertion mutants with decreased virulence in the entomopathogenic fungus Beauveria bassiana JEF-007.</title>
        <authorList>
            <person name="Kim S."/>
            <person name="Lee S.J."/>
            <person name="Nai Y.S."/>
            <person name="Yu J.S."/>
            <person name="Lee M.R."/>
            <person name="Yang Y.T."/>
            <person name="Kim J.S."/>
        </authorList>
    </citation>
    <scope>NUCLEOTIDE SEQUENCE [LARGE SCALE GENOMIC DNA]</scope>
    <source>
        <strain evidence="2 3">JEF-007</strain>
    </source>
</reference>
<dbReference type="Proteomes" id="UP000235728">
    <property type="component" value="Unassembled WGS sequence"/>
</dbReference>
<feature type="compositionally biased region" description="Low complexity" evidence="1">
    <location>
        <begin position="199"/>
        <end position="222"/>
    </location>
</feature>
<organism evidence="2 3">
    <name type="scientific">Beauveria bassiana</name>
    <name type="common">White muscardine disease fungus</name>
    <name type="synonym">Tritirachium shiotae</name>
    <dbReference type="NCBI Taxonomy" id="176275"/>
    <lineage>
        <taxon>Eukaryota</taxon>
        <taxon>Fungi</taxon>
        <taxon>Dikarya</taxon>
        <taxon>Ascomycota</taxon>
        <taxon>Pezizomycotina</taxon>
        <taxon>Sordariomycetes</taxon>
        <taxon>Hypocreomycetidae</taxon>
        <taxon>Hypocreales</taxon>
        <taxon>Cordycipitaceae</taxon>
        <taxon>Beauveria</taxon>
    </lineage>
</organism>
<feature type="region of interest" description="Disordered" evidence="1">
    <location>
        <begin position="180"/>
        <end position="253"/>
    </location>
</feature>
<feature type="compositionally biased region" description="Pro residues" evidence="1">
    <location>
        <begin position="223"/>
        <end position="236"/>
    </location>
</feature>
<evidence type="ECO:0000313" key="3">
    <source>
        <dbReference type="Proteomes" id="UP000235728"/>
    </source>
</evidence>
<dbReference type="PANTHER" id="PTHR36142">
    <property type="entry name" value="METALLO-HYDROLASE/OXIDOREDUCTASE SUPERFAMILY PROTEIN"/>
    <property type="match status" value="1"/>
</dbReference>
<evidence type="ECO:0000256" key="1">
    <source>
        <dbReference type="SAM" id="MobiDB-lite"/>
    </source>
</evidence>
<sequence>MALTVKQLHGASSFLLTFEPIDTSDVALSTQPFHILLDPCIVAASANSNNNSSSNGFFSTASMTPPPHAADVALISSPRRCHCHEPTLRRLPPRTRILAAPLAARRIRGWRHFHTVETLPRWDDSTRGARRDEERDKILRIPVLSKILGGEPGEVTLTYIGPKRGSHVAIGITYRPPMVRRRTASPVPPPPLRLPTPAPSFSADDGGGSSSSSSSVTSGSPPLFLPATPPPPPPPLTHTITTTTTTTPTSARSCGIQDSTVSVVFAPHGVAYTALQGYATAHLLQESALPLTALLHCFYNVSPPWYSYRHHTHRRLSALAGQETAVALGARAWIGARAGSGDRDGQRAFEVQRALDRCFADGGEASPDVSKRHLLTGSPGGGHGHHHPTEVRALAVGEEIAMTSEGVWEEETLFSDEGKWSLELLGLGLDIGDEKGLLPVDWLGNAW</sequence>
<name>A0A2N6NFR0_BEABA</name>
<dbReference type="AlphaFoldDB" id="A0A2N6NFR0"/>
<gene>
    <name evidence="2" type="ORF">BM221_008332</name>
</gene>
<proteinExistence type="predicted"/>
<feature type="compositionally biased region" description="Low complexity" evidence="1">
    <location>
        <begin position="237"/>
        <end position="249"/>
    </location>
</feature>
<protein>
    <submittedName>
        <fullName evidence="2">Uncharacterized protein</fullName>
    </submittedName>
</protein>
<evidence type="ECO:0000313" key="2">
    <source>
        <dbReference type="EMBL" id="PMB66130.1"/>
    </source>
</evidence>
<dbReference type="EMBL" id="MRVG01000009">
    <property type="protein sequence ID" value="PMB66130.1"/>
    <property type="molecule type" value="Genomic_DNA"/>
</dbReference>
<accession>A0A2N6NFR0</accession>
<dbReference type="PANTHER" id="PTHR36142:SF5">
    <property type="entry name" value="METALLO-BETA-LACTAMASE DOMAIN-CONTAINING PROTEIN"/>
    <property type="match status" value="1"/>
</dbReference>